<accession>A0A0V1BNH3</accession>
<dbReference type="EMBL" id="JYDH01000026">
    <property type="protein sequence ID" value="KRY38383.1"/>
    <property type="molecule type" value="Genomic_DNA"/>
</dbReference>
<dbReference type="InParanoid" id="A0A0V1BNH3"/>
<keyword evidence="2" id="KW-1185">Reference proteome</keyword>
<gene>
    <name evidence="1" type="ORF">T01_5822</name>
</gene>
<sequence length="78" mass="9027">MKAISPIKCCLSCYVTKVTLNHRSLSCKASLVKKHFRPGQLYHSFAVEFITYAYLTNLFLPLVIQPMPCNQYELYHTI</sequence>
<organism evidence="1 2">
    <name type="scientific">Trichinella spiralis</name>
    <name type="common">Trichina worm</name>
    <dbReference type="NCBI Taxonomy" id="6334"/>
    <lineage>
        <taxon>Eukaryota</taxon>
        <taxon>Metazoa</taxon>
        <taxon>Ecdysozoa</taxon>
        <taxon>Nematoda</taxon>
        <taxon>Enoplea</taxon>
        <taxon>Dorylaimia</taxon>
        <taxon>Trichinellida</taxon>
        <taxon>Trichinellidae</taxon>
        <taxon>Trichinella</taxon>
    </lineage>
</organism>
<proteinExistence type="predicted"/>
<dbReference type="Proteomes" id="UP000054776">
    <property type="component" value="Unassembled WGS sequence"/>
</dbReference>
<name>A0A0V1BNH3_TRISP</name>
<evidence type="ECO:0000313" key="1">
    <source>
        <dbReference type="EMBL" id="KRY38383.1"/>
    </source>
</evidence>
<comment type="caution">
    <text evidence="1">The sequence shown here is derived from an EMBL/GenBank/DDBJ whole genome shotgun (WGS) entry which is preliminary data.</text>
</comment>
<reference evidence="1 2" key="1">
    <citation type="submission" date="2015-01" db="EMBL/GenBank/DDBJ databases">
        <title>Evolution of Trichinella species and genotypes.</title>
        <authorList>
            <person name="Korhonen P.K."/>
            <person name="Edoardo P."/>
            <person name="Giuseppe L.R."/>
            <person name="Gasser R.B."/>
        </authorList>
    </citation>
    <scope>NUCLEOTIDE SEQUENCE [LARGE SCALE GENOMIC DNA]</scope>
    <source>
        <strain evidence="1">ISS3</strain>
    </source>
</reference>
<protein>
    <submittedName>
        <fullName evidence="1">Uncharacterized protein</fullName>
    </submittedName>
</protein>
<dbReference type="AlphaFoldDB" id="A0A0V1BNH3"/>
<evidence type="ECO:0000313" key="2">
    <source>
        <dbReference type="Proteomes" id="UP000054776"/>
    </source>
</evidence>